<evidence type="ECO:0000256" key="4">
    <source>
        <dbReference type="ARBA" id="ARBA00023136"/>
    </source>
</evidence>
<evidence type="ECO:0000313" key="8">
    <source>
        <dbReference type="Proteomes" id="UP000248198"/>
    </source>
</evidence>
<dbReference type="PANTHER" id="PTHR43066:SF5">
    <property type="entry name" value="RHOMBOID-LIKE PROTEIN 11, CHLOROPLASTIC-RELATED"/>
    <property type="match status" value="1"/>
</dbReference>
<name>A0A318UNZ0_9SPHI</name>
<evidence type="ECO:0000256" key="5">
    <source>
        <dbReference type="SAM" id="Phobius"/>
    </source>
</evidence>
<gene>
    <name evidence="7" type="ORF">B0O44_101647</name>
</gene>
<comment type="subcellular location">
    <subcellularLocation>
        <location evidence="1">Membrane</location>
        <topology evidence="1">Multi-pass membrane protein</topology>
    </subcellularLocation>
</comment>
<evidence type="ECO:0000256" key="3">
    <source>
        <dbReference type="ARBA" id="ARBA00022989"/>
    </source>
</evidence>
<dbReference type="Gene3D" id="1.20.1540.10">
    <property type="entry name" value="Rhomboid-like"/>
    <property type="match status" value="1"/>
</dbReference>
<feature type="transmembrane region" description="Helical" evidence="5">
    <location>
        <begin position="188"/>
        <end position="211"/>
    </location>
</feature>
<keyword evidence="2 5" id="KW-0812">Transmembrane</keyword>
<feature type="domain" description="Peptidase S54 rhomboid" evidence="6">
    <location>
        <begin position="47"/>
        <end position="202"/>
    </location>
</feature>
<keyword evidence="3 5" id="KW-1133">Transmembrane helix</keyword>
<dbReference type="SUPFAM" id="SSF144091">
    <property type="entry name" value="Rhomboid-like"/>
    <property type="match status" value="1"/>
</dbReference>
<dbReference type="Pfam" id="PF01694">
    <property type="entry name" value="Rhomboid"/>
    <property type="match status" value="1"/>
</dbReference>
<dbReference type="Proteomes" id="UP000248198">
    <property type="component" value="Unassembled WGS sequence"/>
</dbReference>
<protein>
    <submittedName>
        <fullName evidence="7">Rhomboid family protein</fullName>
    </submittedName>
</protein>
<evidence type="ECO:0000256" key="2">
    <source>
        <dbReference type="ARBA" id="ARBA00022692"/>
    </source>
</evidence>
<dbReference type="InterPro" id="IPR022764">
    <property type="entry name" value="Peptidase_S54_rhomboid_dom"/>
</dbReference>
<feature type="transmembrane region" description="Helical" evidence="5">
    <location>
        <begin position="94"/>
        <end position="114"/>
    </location>
</feature>
<dbReference type="OrthoDB" id="713748at2"/>
<dbReference type="EMBL" id="QKLU01000001">
    <property type="protein sequence ID" value="PYF77167.1"/>
    <property type="molecule type" value="Genomic_DNA"/>
</dbReference>
<feature type="transmembrane region" description="Helical" evidence="5">
    <location>
        <begin position="6"/>
        <end position="27"/>
    </location>
</feature>
<feature type="transmembrane region" description="Helical" evidence="5">
    <location>
        <begin position="121"/>
        <end position="143"/>
    </location>
</feature>
<dbReference type="InterPro" id="IPR035952">
    <property type="entry name" value="Rhomboid-like_sf"/>
</dbReference>
<evidence type="ECO:0000259" key="6">
    <source>
        <dbReference type="Pfam" id="PF01694"/>
    </source>
</evidence>
<dbReference type="GO" id="GO:0004252">
    <property type="term" value="F:serine-type endopeptidase activity"/>
    <property type="evidence" value="ECO:0007669"/>
    <property type="project" value="InterPro"/>
</dbReference>
<keyword evidence="4 5" id="KW-0472">Membrane</keyword>
<dbReference type="PANTHER" id="PTHR43066">
    <property type="entry name" value="RHOMBOID-RELATED PROTEIN"/>
    <property type="match status" value="1"/>
</dbReference>
<organism evidence="7 8">
    <name type="scientific">Pedobacter nutrimenti</name>
    <dbReference type="NCBI Taxonomy" id="1241337"/>
    <lineage>
        <taxon>Bacteria</taxon>
        <taxon>Pseudomonadati</taxon>
        <taxon>Bacteroidota</taxon>
        <taxon>Sphingobacteriia</taxon>
        <taxon>Sphingobacteriales</taxon>
        <taxon>Sphingobacteriaceae</taxon>
        <taxon>Pedobacter</taxon>
    </lineage>
</organism>
<accession>A0A318UNZ0</accession>
<feature type="transmembrane region" description="Helical" evidence="5">
    <location>
        <begin position="155"/>
        <end position="176"/>
    </location>
</feature>
<dbReference type="RefSeq" id="WP_110827237.1">
    <property type="nucleotide sequence ID" value="NZ_QKLU01000001.1"/>
</dbReference>
<dbReference type="GO" id="GO:0016020">
    <property type="term" value="C:membrane"/>
    <property type="evidence" value="ECO:0007669"/>
    <property type="project" value="UniProtKB-SubCell"/>
</dbReference>
<proteinExistence type="predicted"/>
<reference evidence="7 8" key="1">
    <citation type="submission" date="2018-06" db="EMBL/GenBank/DDBJ databases">
        <title>Genomic Encyclopedia of Archaeal and Bacterial Type Strains, Phase II (KMG-II): from individual species to whole genera.</title>
        <authorList>
            <person name="Goeker M."/>
        </authorList>
    </citation>
    <scope>NUCLEOTIDE SEQUENCE [LARGE SCALE GENOMIC DNA]</scope>
    <source>
        <strain evidence="7 8">DSM 27372</strain>
    </source>
</reference>
<evidence type="ECO:0000313" key="7">
    <source>
        <dbReference type="EMBL" id="PYF77167.1"/>
    </source>
</evidence>
<evidence type="ECO:0000256" key="1">
    <source>
        <dbReference type="ARBA" id="ARBA00004141"/>
    </source>
</evidence>
<comment type="caution">
    <text evidence="7">The sequence shown here is derived from an EMBL/GenBank/DDBJ whole genome shotgun (WGS) entry which is preliminary data.</text>
</comment>
<sequence length="217" mass="25416">MFPSFFQMPFTYVITISIFIVSIIGFYHKPLYHALLFHPYEVFRGKRIHTLLTSAFVHKGWKHLLINLYIFYIMAKDVETLILNESYSPVQIKIIWLFIFLFSAVLGNLITGWLQKDNINYTSVGASGITFSFTIFAMLYFPLDHSNKPYKFLPLYYGYDYTFAILVICIAMFLIYRKKSKSNHKIHLTGALIGLALAILFRPVLVTEIIYHLKSRW</sequence>
<keyword evidence="8" id="KW-1185">Reference proteome</keyword>
<dbReference type="AlphaFoldDB" id="A0A318UNZ0"/>